<comment type="caution">
    <text evidence="3">The sequence shown here is derived from an EMBL/GenBank/DDBJ whole genome shotgun (WGS) entry which is preliminary data.</text>
</comment>
<proteinExistence type="predicted"/>
<sequence>MSQGFRVRALWCIYMVISSLLILPISCYFDRGDRFWSGKPQAIGIEFSPTTITAVLTDGLGNFITLATITPTDPEYSTYLHTIFQAGSNWQQPEILHDDLQETAFELKLLEWERWVSSMVERARDRVCSKLPRAIQNMDYIEKKCNPHWVFDPQPPRLRNKAIIAGSRRLQRLQTMLPKWFRTGPPTHPTRSGFLAVLVDILEEVKATALTEHNVTITSAIIARPRWLYNELSDILDEACALAGIESWEQSQDNVEMALKTIEGIGNGSVLLLDHGQYHFNVYYCAWDESAKVVRCSMSIDIRNYASLWIQVALMNRVVGQFHSNVTQEGLDWLQSIEIGSIIREVMTANVDISYGRHWPEDLDIRNRTATVSLRDPTGYVRELNMTGEDVEVVSDRIVDEIRDAIVGLLTIFPDTEKPQEDMTDIASQDEDVSSGEQLKEREATENSTPTPPQVGPRLKKIEHVLVLGSILDIELLGHAAKMTTGAEMIHGPPGMCVVFTETVARGAALYALPWQDHWESTIREYSYEFEDDMYDDEWIWPEEDEEQDEI</sequence>
<organism evidence="3 4">
    <name type="scientific">Coleophoma crateriformis</name>
    <dbReference type="NCBI Taxonomy" id="565419"/>
    <lineage>
        <taxon>Eukaryota</taxon>
        <taxon>Fungi</taxon>
        <taxon>Dikarya</taxon>
        <taxon>Ascomycota</taxon>
        <taxon>Pezizomycotina</taxon>
        <taxon>Leotiomycetes</taxon>
        <taxon>Helotiales</taxon>
        <taxon>Dermateaceae</taxon>
        <taxon>Coleophoma</taxon>
    </lineage>
</organism>
<evidence type="ECO:0000313" key="4">
    <source>
        <dbReference type="Proteomes" id="UP000256328"/>
    </source>
</evidence>
<gene>
    <name evidence="3" type="ORF">BP5796_13196</name>
</gene>
<keyword evidence="2" id="KW-1133">Transmembrane helix</keyword>
<keyword evidence="2" id="KW-0812">Transmembrane</keyword>
<reference evidence="3 4" key="1">
    <citation type="journal article" date="2018" name="IMA Fungus">
        <title>IMA Genome-F 9: Draft genome sequence of Annulohypoxylon stygium, Aspergillus mulundensis, Berkeleyomyces basicola (syn. Thielaviopsis basicola), Ceratocystis smalleyi, two Cercospora beticola strains, Coleophoma cylindrospora, Fusarium fracticaudum, Phialophora cf. hyalina, and Morchella septimelata.</title>
        <authorList>
            <person name="Wingfield B.D."/>
            <person name="Bills G.F."/>
            <person name="Dong Y."/>
            <person name="Huang W."/>
            <person name="Nel W.J."/>
            <person name="Swalarsk-Parry B.S."/>
            <person name="Vaghefi N."/>
            <person name="Wilken P.M."/>
            <person name="An Z."/>
            <person name="de Beer Z.W."/>
            <person name="De Vos L."/>
            <person name="Chen L."/>
            <person name="Duong T.A."/>
            <person name="Gao Y."/>
            <person name="Hammerbacher A."/>
            <person name="Kikkert J.R."/>
            <person name="Li Y."/>
            <person name="Li H."/>
            <person name="Li K."/>
            <person name="Li Q."/>
            <person name="Liu X."/>
            <person name="Ma X."/>
            <person name="Naidoo K."/>
            <person name="Pethybridge S.J."/>
            <person name="Sun J."/>
            <person name="Steenkamp E.T."/>
            <person name="van der Nest M.A."/>
            <person name="van Wyk S."/>
            <person name="Wingfield M.J."/>
            <person name="Xiong C."/>
            <person name="Yue Q."/>
            <person name="Zhang X."/>
        </authorList>
    </citation>
    <scope>NUCLEOTIDE SEQUENCE [LARGE SCALE GENOMIC DNA]</scope>
    <source>
        <strain evidence="3 4">BP5796</strain>
    </source>
</reference>
<name>A0A3D8Q408_9HELO</name>
<keyword evidence="4" id="KW-1185">Reference proteome</keyword>
<feature type="compositionally biased region" description="Acidic residues" evidence="1">
    <location>
        <begin position="422"/>
        <end position="434"/>
    </location>
</feature>
<dbReference type="EMBL" id="PDLN01000027">
    <property type="protein sequence ID" value="RDW56447.1"/>
    <property type="molecule type" value="Genomic_DNA"/>
</dbReference>
<feature type="transmembrane region" description="Helical" evidence="2">
    <location>
        <begin position="7"/>
        <end position="25"/>
    </location>
</feature>
<evidence type="ECO:0000256" key="2">
    <source>
        <dbReference type="SAM" id="Phobius"/>
    </source>
</evidence>
<accession>A0A3D8Q408</accession>
<feature type="region of interest" description="Disordered" evidence="1">
    <location>
        <begin position="418"/>
        <end position="456"/>
    </location>
</feature>
<evidence type="ECO:0000313" key="3">
    <source>
        <dbReference type="EMBL" id="RDW56447.1"/>
    </source>
</evidence>
<evidence type="ECO:0000256" key="1">
    <source>
        <dbReference type="SAM" id="MobiDB-lite"/>
    </source>
</evidence>
<protein>
    <submittedName>
        <fullName evidence="3">Uncharacterized protein</fullName>
    </submittedName>
</protein>
<keyword evidence="2" id="KW-0472">Membrane</keyword>
<dbReference type="AlphaFoldDB" id="A0A3D8Q408"/>
<dbReference type="OrthoDB" id="3514016at2759"/>
<dbReference type="Proteomes" id="UP000256328">
    <property type="component" value="Unassembled WGS sequence"/>
</dbReference>